<sequence length="137" mass="15918">MNEAPADQPDYPYRMYTTDAKRWTKSLKEYARVNRRQPTPAEDHLWQTLRGAQLGVRFRRQHAIKQFIVDFVCLAAWLIVEVDGGIHADQADYDAGRTHELQECGFLVLRFSNEEVLNDTAKVLRIIAENVQLLMSR</sequence>
<evidence type="ECO:0000313" key="3">
    <source>
        <dbReference type="Proteomes" id="UP000192266"/>
    </source>
</evidence>
<dbReference type="InterPro" id="IPR047216">
    <property type="entry name" value="Endonuclease_DUF559_bact"/>
</dbReference>
<feature type="domain" description="DUF559" evidence="1">
    <location>
        <begin position="26"/>
        <end position="131"/>
    </location>
</feature>
<evidence type="ECO:0000313" key="2">
    <source>
        <dbReference type="EMBL" id="SMC00358.1"/>
    </source>
</evidence>
<dbReference type="STRING" id="645990.SAMN00120144_1972"/>
<organism evidence="2 3">
    <name type="scientific">Hymenobacter roseosalivarius DSM 11622</name>
    <dbReference type="NCBI Taxonomy" id="645990"/>
    <lineage>
        <taxon>Bacteria</taxon>
        <taxon>Pseudomonadati</taxon>
        <taxon>Bacteroidota</taxon>
        <taxon>Cytophagia</taxon>
        <taxon>Cytophagales</taxon>
        <taxon>Hymenobacteraceae</taxon>
        <taxon>Hymenobacter</taxon>
    </lineage>
</organism>
<name>A0A1W1W403_9BACT</name>
<dbReference type="InterPro" id="IPR011335">
    <property type="entry name" value="Restrct_endonuc-II-like"/>
</dbReference>
<protein>
    <recommendedName>
        <fullName evidence="1">DUF559 domain-containing protein</fullName>
    </recommendedName>
</protein>
<dbReference type="InterPro" id="IPR007569">
    <property type="entry name" value="DUF559"/>
</dbReference>
<keyword evidence="3" id="KW-1185">Reference proteome</keyword>
<evidence type="ECO:0000259" key="1">
    <source>
        <dbReference type="Pfam" id="PF04480"/>
    </source>
</evidence>
<dbReference type="CDD" id="cd01038">
    <property type="entry name" value="Endonuclease_DUF559"/>
    <property type="match status" value="1"/>
</dbReference>
<dbReference type="EMBL" id="FWWW01000100">
    <property type="protein sequence ID" value="SMC00358.1"/>
    <property type="molecule type" value="Genomic_DNA"/>
</dbReference>
<reference evidence="2 3" key="1">
    <citation type="submission" date="2017-04" db="EMBL/GenBank/DDBJ databases">
        <authorList>
            <person name="Afonso C.L."/>
            <person name="Miller P.J."/>
            <person name="Scott M.A."/>
            <person name="Spackman E."/>
            <person name="Goraichik I."/>
            <person name="Dimitrov K.M."/>
            <person name="Suarez D.L."/>
            <person name="Swayne D.E."/>
        </authorList>
    </citation>
    <scope>NUCLEOTIDE SEQUENCE [LARGE SCALE GENOMIC DNA]</scope>
    <source>
        <strain evidence="2 3">DSM 11622</strain>
    </source>
</reference>
<dbReference type="SUPFAM" id="SSF52980">
    <property type="entry name" value="Restriction endonuclease-like"/>
    <property type="match status" value="1"/>
</dbReference>
<dbReference type="Pfam" id="PF04480">
    <property type="entry name" value="DUF559"/>
    <property type="match status" value="1"/>
</dbReference>
<proteinExistence type="predicted"/>
<dbReference type="Gene3D" id="3.40.960.10">
    <property type="entry name" value="VSR Endonuclease"/>
    <property type="match status" value="1"/>
</dbReference>
<dbReference type="PANTHER" id="PTHR38590:SF1">
    <property type="entry name" value="BLL0828 PROTEIN"/>
    <property type="match status" value="1"/>
</dbReference>
<gene>
    <name evidence="2" type="ORF">SAMN00120144_1972</name>
</gene>
<dbReference type="Proteomes" id="UP000192266">
    <property type="component" value="Unassembled WGS sequence"/>
</dbReference>
<dbReference type="PANTHER" id="PTHR38590">
    <property type="entry name" value="BLL0828 PROTEIN"/>
    <property type="match status" value="1"/>
</dbReference>
<accession>A0A1W1W403</accession>
<dbReference type="AlphaFoldDB" id="A0A1W1W403"/>